<keyword evidence="5" id="KW-1185">Reference proteome</keyword>
<dbReference type="AlphaFoldDB" id="A0ABD1KPA9"/>
<dbReference type="InterPro" id="IPR028149">
    <property type="entry name" value="Tantalus-like"/>
</dbReference>
<feature type="compositionally biased region" description="Polar residues" evidence="2">
    <location>
        <begin position="290"/>
        <end position="314"/>
    </location>
</feature>
<feature type="compositionally biased region" description="Basic and acidic residues" evidence="2">
    <location>
        <begin position="1079"/>
        <end position="1097"/>
    </location>
</feature>
<feature type="region of interest" description="Disordered" evidence="2">
    <location>
        <begin position="600"/>
        <end position="623"/>
    </location>
</feature>
<organism evidence="4 5">
    <name type="scientific">Coilia grayii</name>
    <name type="common">Gray's grenadier anchovy</name>
    <dbReference type="NCBI Taxonomy" id="363190"/>
    <lineage>
        <taxon>Eukaryota</taxon>
        <taxon>Metazoa</taxon>
        <taxon>Chordata</taxon>
        <taxon>Craniata</taxon>
        <taxon>Vertebrata</taxon>
        <taxon>Euteleostomi</taxon>
        <taxon>Actinopterygii</taxon>
        <taxon>Neopterygii</taxon>
        <taxon>Teleostei</taxon>
        <taxon>Clupei</taxon>
        <taxon>Clupeiformes</taxon>
        <taxon>Clupeoidei</taxon>
        <taxon>Engraulidae</taxon>
        <taxon>Coilinae</taxon>
        <taxon>Coilia</taxon>
    </lineage>
</organism>
<feature type="region of interest" description="Disordered" evidence="2">
    <location>
        <begin position="1039"/>
        <end position="1101"/>
    </location>
</feature>
<feature type="compositionally biased region" description="Acidic residues" evidence="2">
    <location>
        <begin position="824"/>
        <end position="840"/>
    </location>
</feature>
<dbReference type="PANTHER" id="PTHR14522">
    <property type="entry name" value="EMO2-RELATED"/>
    <property type="match status" value="1"/>
</dbReference>
<reference evidence="4 5" key="1">
    <citation type="submission" date="2024-09" db="EMBL/GenBank/DDBJ databases">
        <title>A chromosome-level genome assembly of Gray's grenadier anchovy, Coilia grayii.</title>
        <authorList>
            <person name="Fu Z."/>
        </authorList>
    </citation>
    <scope>NUCLEOTIDE SEQUENCE [LARGE SCALE GENOMIC DNA]</scope>
    <source>
        <strain evidence="4">G4</strain>
        <tissue evidence="4">Muscle</tissue>
    </source>
</reference>
<evidence type="ECO:0000259" key="3">
    <source>
        <dbReference type="Pfam" id="PF15386"/>
    </source>
</evidence>
<feature type="compositionally biased region" description="Low complexity" evidence="2">
    <location>
        <begin position="895"/>
        <end position="906"/>
    </location>
</feature>
<feature type="compositionally biased region" description="Low complexity" evidence="2">
    <location>
        <begin position="225"/>
        <end position="235"/>
    </location>
</feature>
<keyword evidence="1" id="KW-0597">Phosphoprotein</keyword>
<dbReference type="InterPro" id="IPR026320">
    <property type="entry name" value="PRR14"/>
</dbReference>
<feature type="region of interest" description="Disordered" evidence="2">
    <location>
        <begin position="380"/>
        <end position="538"/>
    </location>
</feature>
<feature type="region of interest" description="Disordered" evidence="2">
    <location>
        <begin position="220"/>
        <end position="239"/>
    </location>
</feature>
<feature type="compositionally biased region" description="Low complexity" evidence="2">
    <location>
        <begin position="1039"/>
        <end position="1051"/>
    </location>
</feature>
<feature type="region of interest" description="Disordered" evidence="2">
    <location>
        <begin position="27"/>
        <end position="110"/>
    </location>
</feature>
<feature type="compositionally biased region" description="Basic and acidic residues" evidence="2">
    <location>
        <begin position="764"/>
        <end position="789"/>
    </location>
</feature>
<evidence type="ECO:0000256" key="1">
    <source>
        <dbReference type="ARBA" id="ARBA00022553"/>
    </source>
</evidence>
<feature type="region of interest" description="Disordered" evidence="2">
    <location>
        <begin position="690"/>
        <end position="915"/>
    </location>
</feature>
<name>A0ABD1KPA9_9TELE</name>
<feature type="region of interest" description="Disordered" evidence="2">
    <location>
        <begin position="979"/>
        <end position="1005"/>
    </location>
</feature>
<feature type="region of interest" description="Disordered" evidence="2">
    <location>
        <begin position="646"/>
        <end position="676"/>
    </location>
</feature>
<dbReference type="PANTHER" id="PTHR14522:SF2">
    <property type="entry name" value="PROLINE-RICH PROTEIN 14"/>
    <property type="match status" value="1"/>
</dbReference>
<gene>
    <name evidence="4" type="ORF">ACEWY4_002719</name>
</gene>
<feature type="compositionally biased region" description="Basic residues" evidence="2">
    <location>
        <begin position="413"/>
        <end position="423"/>
    </location>
</feature>
<sequence length="1263" mass="137751">MLTSPTELLPQIVRPVERDVKASPSTLCIPHDMESKPQIASHSTVSSSCDDGDAQPEHRRSKRLQASPKGCTGDKTKPKVCKATSKQSQITSASVKKEGRRRGESCGDENVAVSKSLERKGLRGHRCNMALHSAKTQADRSSERSMQELESCDMAKDQHTPESPTAAKSWVIGPLFHSFKSKMASFTEIVMSPVRLFKPTDTLPSDAAGMCDGEALSFGKAANNSSSSSSDSVLSQQVHESRRLQIYKNATKGAEDSKFKTECLEKEWNFASSNLTRSALCRGEGPSQPDPVTSGTNQSVLLGPNDPSSSNNVLERQALQRRPQIRQIGQNKTSSDDARKTNAVSSAESVACGETAVLPHRFIQSKSGDEQLDDRMGRLSESSVFDTPPDSFSNADGTSEKEDLEESTPVQHTRIRSSPRKPSRGTSFTPAPCNRANGRQKGTGKKVTFGKEVKVEDDSEEEGVRAECQSASSDEEMSPPEADKSSPEAESAQKRLQRVDRKRIRKPQEVDPEWGETAKRRLKAGRAERATRKKGKNKDMVKKECLSEWLETSEDILFTKTTRSLVADSGTNPLESSHESSADIDKSGIDASEAALKFEGSSRLTRRQAKSKQSTPDTVNVDPLENEYTDCFTDHLAVSFYADKSHNDSSIGGRENENSLNASLPRKNRQRAKKPAVLTAVDDRSLMTNNTTLKSEDDGSSVFSPNMENSSGSLLSSTVLSQSMNKSGRKRRLMKTPSQMFGDDLPDDSPSATVFKLDNTISEMRGEKRSVGEEKRSRESVEETCRDGSTDEGQNTPSKRGCPRALKRKSPSPSTKESHVDGSENSDEDCGAFVDAEEPPEAPASGSGSNRLLRSYSCPEIASLSHHEQPWRSPTLPSHGRALRPPAPHHRSIPHQHQPAPHLPHSPSKRARRHTVCSLEIAREIAPLCLRKEVYPTGRGGLYGSPSHPLCPSTASPSTSFTALVSSFLSSPLAFLSRRSDRGKRKVHSDDGLSSSSSSSSFSPSVSLTHLSPPLTFSSAAHHSPAGFTCIAPPMSSHFSHSLSPSGSSPSQDEDSGQQSEDGEESSCLSVEMLSTEIPEEKALSDSEIKMETRQGEQGKVSSIRIRKTLPKPLNNLTPMGLPKLIRPKKKEFSVEEIYTNKNFTKPAEGRLETIFEVPLKRRDGSHCLLGQRRVKRFVEFPELGKVRKVRKPLVGVGSGSSGAQKKTPGGGQPSGGRPRRGAWSASKDDQHNQHPSPKDLDSLLCSKLNQLDTFMAEDECSS</sequence>
<comment type="caution">
    <text evidence="4">The sequence shown here is derived from an EMBL/GenBank/DDBJ whole genome shotgun (WGS) entry which is preliminary data.</text>
</comment>
<evidence type="ECO:0000313" key="5">
    <source>
        <dbReference type="Proteomes" id="UP001591681"/>
    </source>
</evidence>
<feature type="compositionally biased region" description="Low complexity" evidence="2">
    <location>
        <begin position="994"/>
        <end position="1005"/>
    </location>
</feature>
<dbReference type="EMBL" id="JBHFQA010000003">
    <property type="protein sequence ID" value="KAL2100958.1"/>
    <property type="molecule type" value="Genomic_DNA"/>
</dbReference>
<evidence type="ECO:0000256" key="2">
    <source>
        <dbReference type="SAM" id="MobiDB-lite"/>
    </source>
</evidence>
<dbReference type="Pfam" id="PF15386">
    <property type="entry name" value="Tantalus"/>
    <property type="match status" value="1"/>
</dbReference>
<feature type="compositionally biased region" description="Polar residues" evidence="2">
    <location>
        <begin position="84"/>
        <end position="94"/>
    </location>
</feature>
<feature type="compositionally biased region" description="Low complexity" evidence="2">
    <location>
        <begin position="710"/>
        <end position="723"/>
    </location>
</feature>
<proteinExistence type="predicted"/>
<feature type="compositionally biased region" description="Acidic residues" evidence="2">
    <location>
        <begin position="1052"/>
        <end position="1065"/>
    </location>
</feature>
<feature type="compositionally biased region" description="Basic and acidic residues" evidence="2">
    <location>
        <begin position="1227"/>
        <end position="1242"/>
    </location>
</feature>
<feature type="compositionally biased region" description="Basic and acidic residues" evidence="2">
    <location>
        <begin position="481"/>
        <end position="499"/>
    </location>
</feature>
<feature type="compositionally biased region" description="Basic and acidic residues" evidence="2">
    <location>
        <begin position="137"/>
        <end position="160"/>
    </location>
</feature>
<feature type="compositionally biased region" description="Polar residues" evidence="2">
    <location>
        <begin position="380"/>
        <end position="397"/>
    </location>
</feature>
<feature type="region of interest" description="Disordered" evidence="2">
    <location>
        <begin position="1192"/>
        <end position="1242"/>
    </location>
</feature>
<feature type="compositionally biased region" description="Basic and acidic residues" evidence="2">
    <location>
        <begin position="95"/>
        <end position="105"/>
    </location>
</feature>
<feature type="region of interest" description="Disordered" evidence="2">
    <location>
        <begin position="133"/>
        <end position="166"/>
    </location>
</feature>
<protein>
    <recommendedName>
        <fullName evidence="3">Tantalus-like domain-containing protein</fullName>
    </recommendedName>
</protein>
<feature type="compositionally biased region" description="Basic residues" evidence="2">
    <location>
        <begin position="801"/>
        <end position="810"/>
    </location>
</feature>
<accession>A0ABD1KPA9</accession>
<feature type="compositionally biased region" description="Polar residues" evidence="2">
    <location>
        <begin position="38"/>
        <end position="49"/>
    </location>
</feature>
<evidence type="ECO:0000313" key="4">
    <source>
        <dbReference type="EMBL" id="KAL2100958.1"/>
    </source>
</evidence>
<feature type="region of interest" description="Disordered" evidence="2">
    <location>
        <begin position="280"/>
        <end position="350"/>
    </location>
</feature>
<dbReference type="Proteomes" id="UP001591681">
    <property type="component" value="Unassembled WGS sequence"/>
</dbReference>
<feature type="domain" description="Tantalus-like" evidence="3">
    <location>
        <begin position="1117"/>
        <end position="1174"/>
    </location>
</feature>